<accession>A0A7D5K3Z4</accession>
<evidence type="ECO:0000313" key="2">
    <source>
        <dbReference type="Proteomes" id="UP000509750"/>
    </source>
</evidence>
<dbReference type="AlphaFoldDB" id="A0A7D5K3Z4"/>
<dbReference type="GeneID" id="56031324"/>
<evidence type="ECO:0000313" key="1">
    <source>
        <dbReference type="EMBL" id="QLG30041.1"/>
    </source>
</evidence>
<dbReference type="RefSeq" id="WP_179171615.1">
    <property type="nucleotide sequence ID" value="NZ_CP058532.1"/>
</dbReference>
<proteinExistence type="predicted"/>
<geneLocation type="plasmid" evidence="1 2">
    <name>unnamed3</name>
</geneLocation>
<organism evidence="1 2">
    <name type="scientific">Halorarum halophilum</name>
    <dbReference type="NCBI Taxonomy" id="2743090"/>
    <lineage>
        <taxon>Archaea</taxon>
        <taxon>Methanobacteriati</taxon>
        <taxon>Methanobacteriota</taxon>
        <taxon>Stenosarchaea group</taxon>
        <taxon>Halobacteria</taxon>
        <taxon>Halobacteriales</taxon>
        <taxon>Haloferacaceae</taxon>
        <taxon>Halorarum</taxon>
    </lineage>
</organism>
<dbReference type="EMBL" id="CP058532">
    <property type="protein sequence ID" value="QLG30041.1"/>
    <property type="molecule type" value="Genomic_DNA"/>
</dbReference>
<keyword evidence="2" id="KW-1185">Reference proteome</keyword>
<protein>
    <submittedName>
        <fullName evidence="1">Uncharacterized protein</fullName>
    </submittedName>
</protein>
<keyword evidence="1" id="KW-0614">Plasmid</keyword>
<reference evidence="1 2" key="1">
    <citation type="submission" date="2020-07" db="EMBL/GenBank/DDBJ databases">
        <title>Gai3-2, isolated from salt lake.</title>
        <authorList>
            <person name="Cui H."/>
            <person name="Shi X."/>
        </authorList>
    </citation>
    <scope>NUCLEOTIDE SEQUENCE [LARGE SCALE GENOMIC DNA]</scope>
    <source>
        <strain evidence="1 2">Gai3-2</strain>
        <plasmid evidence="1 2">unnamed3</plasmid>
    </source>
</reference>
<gene>
    <name evidence="1" type="ORF">HUG10_20785</name>
</gene>
<name>A0A7D5K3Z4_9EURY</name>
<sequence>MSFSDLPDAAREEMIEEMERTETGVFFGPFDPPEYCDFEYGGIETLCGDDATHKLTFELDDVTDELVRCDEHGFPWVVRTRREQQLGHPLCQVCQHREFTGFISPNDPVGTAKMLYKDGEERETYVCEECADEYDLDLDPL</sequence>
<dbReference type="Proteomes" id="UP000509750">
    <property type="component" value="Plasmid unnamed3"/>
</dbReference>
<dbReference type="KEGG" id="halg:HUG10_20785"/>